<keyword evidence="7" id="KW-0862">Zinc</keyword>
<dbReference type="InterPro" id="IPR011324">
    <property type="entry name" value="Cytotoxic_necrot_fac-like_cat"/>
</dbReference>
<gene>
    <name evidence="11" type="ORF">H8689_09325</name>
</gene>
<dbReference type="AlphaFoldDB" id="A0A926EZM4"/>
<evidence type="ECO:0000256" key="9">
    <source>
        <dbReference type="ARBA" id="ARBA00048968"/>
    </source>
</evidence>
<evidence type="ECO:0000313" key="12">
    <source>
        <dbReference type="Proteomes" id="UP000601522"/>
    </source>
</evidence>
<dbReference type="InterPro" id="IPR038371">
    <property type="entry name" value="Cu_polyphenol_OxRdtase_sf"/>
</dbReference>
<comment type="function">
    <text evidence="2">Purine nucleoside enzyme that catalyzes the phosphorolysis of adenosine and inosine nucleosides, yielding D-ribose 1-phosphate and the respective free bases, adenine and hypoxanthine. Also catalyzes the phosphorolysis of S-methyl-5'-thioadenosine into adenine and S-methyl-5-thio-alpha-D-ribose 1-phosphate. Also has adenosine deaminase activity.</text>
</comment>
<dbReference type="SUPFAM" id="SSF64438">
    <property type="entry name" value="CNF1/YfiH-like putative cysteine hydrolases"/>
    <property type="match status" value="1"/>
</dbReference>
<keyword evidence="4" id="KW-0808">Transferase</keyword>
<evidence type="ECO:0000256" key="5">
    <source>
        <dbReference type="ARBA" id="ARBA00022723"/>
    </source>
</evidence>
<dbReference type="Pfam" id="PF02578">
    <property type="entry name" value="Cu-oxidase_4"/>
    <property type="match status" value="1"/>
</dbReference>
<protein>
    <submittedName>
        <fullName evidence="11">Polyphenol oxidase family protein</fullName>
    </submittedName>
</protein>
<sequence>MEYKVINENNVRYIILPELEDLGLKHCFTTKDMNMSFINNSSTEEVINDHKIAFEFMNIDPIEVFSSVQKHTNNISIIKDMNQGRKYEIGRVLDNNDGFVTNLKNIALISKYADCTPIILYDPIKKVHANIHSGWKGTLKRIGACGVSAMINNYKSNPKDIIAVLGPNICKDDFEVDIDVKDLFQSEFDFSKDIIFQKDNIKYLIDLHETNKRILLKMGLKEENISIIDISTKSNPMLHSFRRDKHKFGLMGVVTCLNY</sequence>
<dbReference type="RefSeq" id="WP_249324176.1">
    <property type="nucleotide sequence ID" value="NZ_JACRTK010000004.1"/>
</dbReference>
<evidence type="ECO:0000256" key="7">
    <source>
        <dbReference type="ARBA" id="ARBA00022833"/>
    </source>
</evidence>
<comment type="catalytic activity">
    <reaction evidence="9">
        <text>adenosine + phosphate = alpha-D-ribose 1-phosphate + adenine</text>
        <dbReference type="Rhea" id="RHEA:27642"/>
        <dbReference type="ChEBI" id="CHEBI:16335"/>
        <dbReference type="ChEBI" id="CHEBI:16708"/>
        <dbReference type="ChEBI" id="CHEBI:43474"/>
        <dbReference type="ChEBI" id="CHEBI:57720"/>
        <dbReference type="EC" id="2.4.2.1"/>
    </reaction>
    <physiologicalReaction direction="left-to-right" evidence="9">
        <dbReference type="Rhea" id="RHEA:27643"/>
    </physiologicalReaction>
</comment>
<comment type="similarity">
    <text evidence="3">Belongs to the purine nucleoside phosphorylase YfiH/LACC1 family.</text>
</comment>
<dbReference type="Gene3D" id="3.60.140.10">
    <property type="entry name" value="CNF1/YfiH-like putative cysteine hydrolases"/>
    <property type="match status" value="1"/>
</dbReference>
<evidence type="ECO:0000313" key="11">
    <source>
        <dbReference type="EMBL" id="MBC8591308.1"/>
    </source>
</evidence>
<name>A0A926EZM4_9FIRM</name>
<evidence type="ECO:0000256" key="3">
    <source>
        <dbReference type="ARBA" id="ARBA00007353"/>
    </source>
</evidence>
<keyword evidence="12" id="KW-1185">Reference proteome</keyword>
<comment type="catalytic activity">
    <reaction evidence="1">
        <text>inosine + phosphate = alpha-D-ribose 1-phosphate + hypoxanthine</text>
        <dbReference type="Rhea" id="RHEA:27646"/>
        <dbReference type="ChEBI" id="CHEBI:17368"/>
        <dbReference type="ChEBI" id="CHEBI:17596"/>
        <dbReference type="ChEBI" id="CHEBI:43474"/>
        <dbReference type="ChEBI" id="CHEBI:57720"/>
        <dbReference type="EC" id="2.4.2.1"/>
    </reaction>
    <physiologicalReaction direction="left-to-right" evidence="1">
        <dbReference type="Rhea" id="RHEA:27647"/>
    </physiologicalReaction>
</comment>
<dbReference type="Proteomes" id="UP000601522">
    <property type="component" value="Unassembled WGS sequence"/>
</dbReference>
<proteinExistence type="inferred from homology"/>
<dbReference type="EMBL" id="JACRTK010000004">
    <property type="protein sequence ID" value="MBC8591308.1"/>
    <property type="molecule type" value="Genomic_DNA"/>
</dbReference>
<evidence type="ECO:0000256" key="1">
    <source>
        <dbReference type="ARBA" id="ARBA00000553"/>
    </source>
</evidence>
<dbReference type="InterPro" id="IPR003730">
    <property type="entry name" value="Cu_polyphenol_OxRdtase"/>
</dbReference>
<comment type="catalytic activity">
    <reaction evidence="8">
        <text>adenosine + H2O + H(+) = inosine + NH4(+)</text>
        <dbReference type="Rhea" id="RHEA:24408"/>
        <dbReference type="ChEBI" id="CHEBI:15377"/>
        <dbReference type="ChEBI" id="CHEBI:15378"/>
        <dbReference type="ChEBI" id="CHEBI:16335"/>
        <dbReference type="ChEBI" id="CHEBI:17596"/>
        <dbReference type="ChEBI" id="CHEBI:28938"/>
        <dbReference type="EC" id="3.5.4.4"/>
    </reaction>
    <physiologicalReaction direction="left-to-right" evidence="8">
        <dbReference type="Rhea" id="RHEA:24409"/>
    </physiologicalReaction>
</comment>
<keyword evidence="6" id="KW-0378">Hydrolase</keyword>
<dbReference type="CDD" id="cd16833">
    <property type="entry name" value="YfiH"/>
    <property type="match status" value="1"/>
</dbReference>
<evidence type="ECO:0000256" key="6">
    <source>
        <dbReference type="ARBA" id="ARBA00022801"/>
    </source>
</evidence>
<dbReference type="GO" id="GO:0005507">
    <property type="term" value="F:copper ion binding"/>
    <property type="evidence" value="ECO:0007669"/>
    <property type="project" value="TreeGrafter"/>
</dbReference>
<dbReference type="GO" id="GO:0016787">
    <property type="term" value="F:hydrolase activity"/>
    <property type="evidence" value="ECO:0007669"/>
    <property type="project" value="UniProtKB-KW"/>
</dbReference>
<evidence type="ECO:0000256" key="2">
    <source>
        <dbReference type="ARBA" id="ARBA00003215"/>
    </source>
</evidence>
<dbReference type="GO" id="GO:0017061">
    <property type="term" value="F:S-methyl-5-thioadenosine phosphorylase activity"/>
    <property type="evidence" value="ECO:0007669"/>
    <property type="project" value="UniProtKB-EC"/>
</dbReference>
<comment type="catalytic activity">
    <reaction evidence="10">
        <text>S-methyl-5'-thioadenosine + phosphate = 5-(methylsulfanyl)-alpha-D-ribose 1-phosphate + adenine</text>
        <dbReference type="Rhea" id="RHEA:11852"/>
        <dbReference type="ChEBI" id="CHEBI:16708"/>
        <dbReference type="ChEBI" id="CHEBI:17509"/>
        <dbReference type="ChEBI" id="CHEBI:43474"/>
        <dbReference type="ChEBI" id="CHEBI:58533"/>
        <dbReference type="EC" id="2.4.2.28"/>
    </reaction>
    <physiologicalReaction direction="left-to-right" evidence="10">
        <dbReference type="Rhea" id="RHEA:11853"/>
    </physiologicalReaction>
</comment>
<reference evidence="11 12" key="1">
    <citation type="submission" date="2020-08" db="EMBL/GenBank/DDBJ databases">
        <title>Genome public.</title>
        <authorList>
            <person name="Liu C."/>
            <person name="Sun Q."/>
        </authorList>
    </citation>
    <scope>NUCLEOTIDE SEQUENCE [LARGE SCALE GENOMIC DNA]</scope>
    <source>
        <strain evidence="11 12">NSJ-26</strain>
    </source>
</reference>
<keyword evidence="5" id="KW-0479">Metal-binding</keyword>
<accession>A0A926EZM4</accession>
<dbReference type="PANTHER" id="PTHR30616">
    <property type="entry name" value="UNCHARACTERIZED PROTEIN YFIH"/>
    <property type="match status" value="1"/>
</dbReference>
<evidence type="ECO:0000256" key="8">
    <source>
        <dbReference type="ARBA" id="ARBA00047989"/>
    </source>
</evidence>
<comment type="caution">
    <text evidence="11">The sequence shown here is derived from an EMBL/GenBank/DDBJ whole genome shotgun (WGS) entry which is preliminary data.</text>
</comment>
<evidence type="ECO:0000256" key="4">
    <source>
        <dbReference type="ARBA" id="ARBA00022679"/>
    </source>
</evidence>
<dbReference type="PANTHER" id="PTHR30616:SF2">
    <property type="entry name" value="PURINE NUCLEOSIDE PHOSPHORYLASE LACC1"/>
    <property type="match status" value="1"/>
</dbReference>
<evidence type="ECO:0000256" key="10">
    <source>
        <dbReference type="ARBA" id="ARBA00049893"/>
    </source>
</evidence>
<organism evidence="11 12">
    <name type="scientific">Wansuia hejianensis</name>
    <dbReference type="NCBI Taxonomy" id="2763667"/>
    <lineage>
        <taxon>Bacteria</taxon>
        <taxon>Bacillati</taxon>
        <taxon>Bacillota</taxon>
        <taxon>Clostridia</taxon>
        <taxon>Lachnospirales</taxon>
        <taxon>Lachnospiraceae</taxon>
        <taxon>Wansuia</taxon>
    </lineage>
</organism>